<protein>
    <submittedName>
        <fullName evidence="3">Tetratricopeptide repeat protein</fullName>
    </submittedName>
</protein>
<reference evidence="3 4" key="1">
    <citation type="submission" date="2020-08" db="EMBL/GenBank/DDBJ databases">
        <title>Bridging the membrane lipid divide: bacteria of the FCB group superphylum have the potential to synthesize archaeal ether lipids.</title>
        <authorList>
            <person name="Villanueva L."/>
            <person name="Von Meijenfeldt F.A.B."/>
            <person name="Westbye A.B."/>
            <person name="Yadav S."/>
            <person name="Hopmans E.C."/>
            <person name="Dutilh B.E."/>
            <person name="Sinninghe Damste J.S."/>
        </authorList>
    </citation>
    <scope>NUCLEOTIDE SEQUENCE [LARGE SCALE GENOMIC DNA]</scope>
    <source>
        <strain evidence="3">NIOZ-UU47</strain>
    </source>
</reference>
<dbReference type="InterPro" id="IPR018704">
    <property type="entry name" value="SecYEG/CpoB_TPR"/>
</dbReference>
<proteinExistence type="predicted"/>
<comment type="caution">
    <text evidence="3">The sequence shown here is derived from an EMBL/GenBank/DDBJ whole genome shotgun (WGS) entry which is preliminary data.</text>
</comment>
<keyword evidence="1" id="KW-1133">Transmembrane helix</keyword>
<feature type="transmembrane region" description="Helical" evidence="1">
    <location>
        <begin position="46"/>
        <end position="64"/>
    </location>
</feature>
<organism evidence="3 4">
    <name type="scientific">Candidatus Desulfobia pelagia</name>
    <dbReference type="NCBI Taxonomy" id="2841692"/>
    <lineage>
        <taxon>Bacteria</taxon>
        <taxon>Pseudomonadati</taxon>
        <taxon>Thermodesulfobacteriota</taxon>
        <taxon>Desulfobulbia</taxon>
        <taxon>Desulfobulbales</taxon>
        <taxon>Desulfobulbaceae</taxon>
        <taxon>Candidatus Desulfobia</taxon>
    </lineage>
</organism>
<evidence type="ECO:0000313" key="4">
    <source>
        <dbReference type="Proteomes" id="UP000614424"/>
    </source>
</evidence>
<sequence length="225" mass="25654">MTEEHSAFNKKYVEEVTPSKRTLLDELNLPPKVTEFIRRNEKTIQMVLIAIFVLICANTFWDYYSQKQKNDSASLLAEAMSQTEDAVRVEQLNKVIDEYPGSGAALWSEVSLAQQMLKDEKYGEAVTKYNAIISDVGKGSALYPLILQDLARAYDLKGDYQESLKQYSLLREIGGFGTVGYLGEARLYEQMEKKEQARDAYEKALAQTDLSPAVQEWLEYKLDHI</sequence>
<dbReference type="Pfam" id="PF09976">
    <property type="entry name" value="TPR_21"/>
    <property type="match status" value="1"/>
</dbReference>
<evidence type="ECO:0000256" key="1">
    <source>
        <dbReference type="SAM" id="Phobius"/>
    </source>
</evidence>
<evidence type="ECO:0000259" key="2">
    <source>
        <dbReference type="Pfam" id="PF09976"/>
    </source>
</evidence>
<accession>A0A8J6TGF3</accession>
<dbReference type="Proteomes" id="UP000614424">
    <property type="component" value="Unassembled WGS sequence"/>
</dbReference>
<dbReference type="SUPFAM" id="SSF48452">
    <property type="entry name" value="TPR-like"/>
    <property type="match status" value="1"/>
</dbReference>
<dbReference type="AlphaFoldDB" id="A0A8J6TGF3"/>
<dbReference type="EMBL" id="JACNJZ010000176">
    <property type="protein sequence ID" value="MBC8318683.1"/>
    <property type="molecule type" value="Genomic_DNA"/>
</dbReference>
<evidence type="ECO:0000313" key="3">
    <source>
        <dbReference type="EMBL" id="MBC8318683.1"/>
    </source>
</evidence>
<dbReference type="InterPro" id="IPR011990">
    <property type="entry name" value="TPR-like_helical_dom_sf"/>
</dbReference>
<dbReference type="Gene3D" id="1.25.40.10">
    <property type="entry name" value="Tetratricopeptide repeat domain"/>
    <property type="match status" value="1"/>
</dbReference>
<keyword evidence="1" id="KW-0812">Transmembrane</keyword>
<gene>
    <name evidence="3" type="ORF">H8E41_12330</name>
</gene>
<feature type="domain" description="Ancillary SecYEG translocon subunit/Cell division coordinator CpoB TPR" evidence="2">
    <location>
        <begin position="36"/>
        <end position="224"/>
    </location>
</feature>
<name>A0A8J6TGF3_9BACT</name>
<keyword evidence="1" id="KW-0472">Membrane</keyword>